<evidence type="ECO:0000313" key="12">
    <source>
        <dbReference type="EMBL" id="RHN75746.1"/>
    </source>
</evidence>
<evidence type="ECO:0000256" key="5">
    <source>
        <dbReference type="ARBA" id="ARBA00022824"/>
    </source>
</evidence>
<evidence type="ECO:0000256" key="4">
    <source>
        <dbReference type="ARBA" id="ARBA00022692"/>
    </source>
</evidence>
<dbReference type="OrthoDB" id="656882at2759"/>
<accession>A0A072VCG6</accession>
<dbReference type="EMBL" id="PSQE01000002">
    <property type="protein sequence ID" value="RHN75746.1"/>
    <property type="molecule type" value="Genomic_DNA"/>
</dbReference>
<dbReference type="EMBL" id="CM001218">
    <property type="protein sequence ID" value="KEH39153.1"/>
    <property type="molecule type" value="Genomic_DNA"/>
</dbReference>
<comment type="similarity">
    <text evidence="9">Belongs to the plant Proton pump-interactor protein family.</text>
</comment>
<keyword evidence="7" id="KW-0175">Coiled coil</keyword>
<dbReference type="KEGG" id="mtr:25487678"/>
<keyword evidence="5" id="KW-0256">Endoplasmic reticulum</keyword>
<dbReference type="AlphaFoldDB" id="A0A072VCG6"/>
<dbReference type="GO" id="GO:0005789">
    <property type="term" value="C:endoplasmic reticulum membrane"/>
    <property type="evidence" value="ECO:0007669"/>
    <property type="project" value="UniProtKB-SubCell"/>
</dbReference>
<name>A0A072VCG6_MEDTR</name>
<dbReference type="Proteomes" id="UP000265566">
    <property type="component" value="Chromosome 2"/>
</dbReference>
<dbReference type="Proteomes" id="UP000002051">
    <property type="component" value="Chromosome 2"/>
</dbReference>
<evidence type="ECO:0000313" key="11">
    <source>
        <dbReference type="EMBL" id="KEH39153.1"/>
    </source>
</evidence>
<protein>
    <submittedName>
        <fullName evidence="11">Proton pump interactor, putative</fullName>
    </submittedName>
    <submittedName>
        <fullName evidence="12">Putative proton pump-interactor</fullName>
    </submittedName>
</protein>
<dbReference type="Gramene" id="rna11988">
    <property type="protein sequence ID" value="RHN75746.1"/>
    <property type="gene ID" value="gene11988"/>
</dbReference>
<evidence type="ECO:0000313" key="14">
    <source>
        <dbReference type="Proteomes" id="UP000002051"/>
    </source>
</evidence>
<reference evidence="11 14" key="1">
    <citation type="journal article" date="2011" name="Nature">
        <title>The Medicago genome provides insight into the evolution of rhizobial symbioses.</title>
        <authorList>
            <person name="Young N.D."/>
            <person name="Debelle F."/>
            <person name="Oldroyd G.E."/>
            <person name="Geurts R."/>
            <person name="Cannon S.B."/>
            <person name="Udvardi M.K."/>
            <person name="Benedito V.A."/>
            <person name="Mayer K.F."/>
            <person name="Gouzy J."/>
            <person name="Schoof H."/>
            <person name="Van de Peer Y."/>
            <person name="Proost S."/>
            <person name="Cook D.R."/>
            <person name="Meyers B.C."/>
            <person name="Spannagl M."/>
            <person name="Cheung F."/>
            <person name="De Mita S."/>
            <person name="Krishnakumar V."/>
            <person name="Gundlach H."/>
            <person name="Zhou S."/>
            <person name="Mudge J."/>
            <person name="Bharti A.K."/>
            <person name="Murray J.D."/>
            <person name="Naoumkina M.A."/>
            <person name="Rosen B."/>
            <person name="Silverstein K.A."/>
            <person name="Tang H."/>
            <person name="Rombauts S."/>
            <person name="Zhao P.X."/>
            <person name="Zhou P."/>
            <person name="Barbe V."/>
            <person name="Bardou P."/>
            <person name="Bechner M."/>
            <person name="Bellec A."/>
            <person name="Berger A."/>
            <person name="Berges H."/>
            <person name="Bidwell S."/>
            <person name="Bisseling T."/>
            <person name="Choisne N."/>
            <person name="Couloux A."/>
            <person name="Denny R."/>
            <person name="Deshpande S."/>
            <person name="Dai X."/>
            <person name="Doyle J.J."/>
            <person name="Dudez A.M."/>
            <person name="Farmer A.D."/>
            <person name="Fouteau S."/>
            <person name="Franken C."/>
            <person name="Gibelin C."/>
            <person name="Gish J."/>
            <person name="Goldstein S."/>
            <person name="Gonzalez A.J."/>
            <person name="Green P.J."/>
            <person name="Hallab A."/>
            <person name="Hartog M."/>
            <person name="Hua A."/>
            <person name="Humphray S.J."/>
            <person name="Jeong D.H."/>
            <person name="Jing Y."/>
            <person name="Jocker A."/>
            <person name="Kenton S.M."/>
            <person name="Kim D.J."/>
            <person name="Klee K."/>
            <person name="Lai H."/>
            <person name="Lang C."/>
            <person name="Lin S."/>
            <person name="Macmil S.L."/>
            <person name="Magdelenat G."/>
            <person name="Matthews L."/>
            <person name="McCorrison J."/>
            <person name="Monaghan E.L."/>
            <person name="Mun J.H."/>
            <person name="Najar F.Z."/>
            <person name="Nicholson C."/>
            <person name="Noirot C."/>
            <person name="O'Bleness M."/>
            <person name="Paule C.R."/>
            <person name="Poulain J."/>
            <person name="Prion F."/>
            <person name="Qin B."/>
            <person name="Qu C."/>
            <person name="Retzel E.F."/>
            <person name="Riddle C."/>
            <person name="Sallet E."/>
            <person name="Samain S."/>
            <person name="Samson N."/>
            <person name="Sanders I."/>
            <person name="Saurat O."/>
            <person name="Scarpelli C."/>
            <person name="Schiex T."/>
            <person name="Segurens B."/>
            <person name="Severin A.J."/>
            <person name="Sherrier D.J."/>
            <person name="Shi R."/>
            <person name="Sims S."/>
            <person name="Singer S.R."/>
            <person name="Sinharoy S."/>
            <person name="Sterck L."/>
            <person name="Viollet A."/>
            <person name="Wang B.B."/>
            <person name="Wang K."/>
            <person name="Wang M."/>
            <person name="Wang X."/>
            <person name="Warfsmann J."/>
            <person name="Weissenbach J."/>
            <person name="White D.D."/>
            <person name="White J.D."/>
            <person name="Wiley G.B."/>
            <person name="Wincker P."/>
            <person name="Xing Y."/>
            <person name="Yang L."/>
            <person name="Yao Z."/>
            <person name="Ying F."/>
            <person name="Zhai J."/>
            <person name="Zhou L."/>
            <person name="Zuber A."/>
            <person name="Denarie J."/>
            <person name="Dixon R.A."/>
            <person name="May G.D."/>
            <person name="Schwartz D.C."/>
            <person name="Rogers J."/>
            <person name="Quetier F."/>
            <person name="Town C.D."/>
            <person name="Roe B.A."/>
        </authorList>
    </citation>
    <scope>NUCLEOTIDE SEQUENCE [LARGE SCALE GENOMIC DNA]</scope>
    <source>
        <strain evidence="11">A17</strain>
        <strain evidence="13 14">cv. Jemalong A17</strain>
    </source>
</reference>
<keyword evidence="8" id="KW-0472">Membrane</keyword>
<organism evidence="11 14">
    <name type="scientific">Medicago truncatula</name>
    <name type="common">Barrel medic</name>
    <name type="synonym">Medicago tribuloides</name>
    <dbReference type="NCBI Taxonomy" id="3880"/>
    <lineage>
        <taxon>Eukaryota</taxon>
        <taxon>Viridiplantae</taxon>
        <taxon>Streptophyta</taxon>
        <taxon>Embryophyta</taxon>
        <taxon>Tracheophyta</taxon>
        <taxon>Spermatophyta</taxon>
        <taxon>Magnoliopsida</taxon>
        <taxon>eudicotyledons</taxon>
        <taxon>Gunneridae</taxon>
        <taxon>Pentapetalae</taxon>
        <taxon>rosids</taxon>
        <taxon>fabids</taxon>
        <taxon>Fabales</taxon>
        <taxon>Fabaceae</taxon>
        <taxon>Papilionoideae</taxon>
        <taxon>50 kb inversion clade</taxon>
        <taxon>NPAAA clade</taxon>
        <taxon>Hologalegina</taxon>
        <taxon>IRL clade</taxon>
        <taxon>Trifolieae</taxon>
        <taxon>Medicago</taxon>
    </lineage>
</organism>
<comment type="subcellular location">
    <subcellularLocation>
        <location evidence="1">Cell membrane</location>
        <topology evidence="1">Single-pass membrane protein</topology>
    </subcellularLocation>
    <subcellularLocation>
        <location evidence="2">Endoplasmic reticulum membrane</location>
        <topology evidence="2">Single-pass membrane protein</topology>
    </subcellularLocation>
</comment>
<dbReference type="GO" id="GO:0005886">
    <property type="term" value="C:plasma membrane"/>
    <property type="evidence" value="ECO:0007669"/>
    <property type="project" value="UniProtKB-SubCell"/>
</dbReference>
<keyword evidence="14" id="KW-1185">Reference proteome</keyword>
<evidence type="ECO:0000256" key="6">
    <source>
        <dbReference type="ARBA" id="ARBA00022989"/>
    </source>
</evidence>
<evidence type="ECO:0000256" key="7">
    <source>
        <dbReference type="ARBA" id="ARBA00023054"/>
    </source>
</evidence>
<dbReference type="PANTHER" id="PTHR32219:SF2">
    <property type="entry name" value="PROTON PUMP-INTERACTOR 1"/>
    <property type="match status" value="1"/>
</dbReference>
<evidence type="ECO:0000256" key="10">
    <source>
        <dbReference type="SAM" id="MobiDB-lite"/>
    </source>
</evidence>
<evidence type="ECO:0000256" key="2">
    <source>
        <dbReference type="ARBA" id="ARBA00004389"/>
    </source>
</evidence>
<dbReference type="EnsemblPlants" id="KEH39153">
    <property type="protein sequence ID" value="KEH39153"/>
    <property type="gene ID" value="MTR_2g090520"/>
</dbReference>
<keyword evidence="4" id="KW-0812">Transmembrane</keyword>
<evidence type="ECO:0000313" key="13">
    <source>
        <dbReference type="EnsemblPlants" id="KEH39153"/>
    </source>
</evidence>
<reference evidence="13" key="3">
    <citation type="submission" date="2015-04" db="UniProtKB">
        <authorList>
            <consortium name="EnsemblPlants"/>
        </authorList>
    </citation>
    <scope>IDENTIFICATION</scope>
    <source>
        <strain evidence="13">cv. Jemalong A17</strain>
    </source>
</reference>
<evidence type="ECO:0000256" key="9">
    <source>
        <dbReference type="ARBA" id="ARBA00038080"/>
    </source>
</evidence>
<feature type="region of interest" description="Disordered" evidence="10">
    <location>
        <begin position="1"/>
        <end position="22"/>
    </location>
</feature>
<evidence type="ECO:0000256" key="1">
    <source>
        <dbReference type="ARBA" id="ARBA00004162"/>
    </source>
</evidence>
<dbReference type="InterPro" id="IPR055282">
    <property type="entry name" value="PPI1-4"/>
</dbReference>
<evidence type="ECO:0000256" key="8">
    <source>
        <dbReference type="ARBA" id="ARBA00023136"/>
    </source>
</evidence>
<keyword evidence="3" id="KW-1003">Cell membrane</keyword>
<keyword evidence="6" id="KW-1133">Transmembrane helix</keyword>
<sequence length="395" mass="46897">MEDKEATSPPNPSLESNGKFDEKTKAIDEDSEHVSRIFHQFYFVKLWPTDPDSITKIKKEENVLMKLNQDICEVTEKITEKMSQREYLDSMLNRLHYLQKERRNRVASKEKILRDLYMALDELNFMNKASKGGRFGEKPDKNSMNSVMLHSCKNLAEEKNILRDINIQQKGVASFKSLKVLKKTIRWSFYLKNWQKLLREIEQFQIQYMERASGNDPVKENISNYESLKKIIKDQIKLLFDESFENRREWKECGTKVRHGVKELEAINGELYSLKAKLTENHKKKGEAYQRILKLKNLHHEEILHYYQHCSLINKVHQLAEEKDVSTLDEMSNSEVGKFMLEWNNNKTFREDYEKKVRQSLERRQLSRDGRRKPINHGILCYCNGGREKCEYCKV</sequence>
<evidence type="ECO:0000256" key="3">
    <source>
        <dbReference type="ARBA" id="ARBA00022475"/>
    </source>
</evidence>
<dbReference type="PANTHER" id="PTHR32219">
    <property type="entry name" value="RNA-BINDING PROTEIN YLMH-RELATED"/>
    <property type="match status" value="1"/>
</dbReference>
<reference evidence="11 14" key="2">
    <citation type="journal article" date="2014" name="BMC Genomics">
        <title>An improved genome release (version Mt4.0) for the model legume Medicago truncatula.</title>
        <authorList>
            <person name="Tang H."/>
            <person name="Krishnakumar V."/>
            <person name="Bidwell S."/>
            <person name="Rosen B."/>
            <person name="Chan A."/>
            <person name="Zhou S."/>
            <person name="Gentzbittel L."/>
            <person name="Childs K.L."/>
            <person name="Yandell M."/>
            <person name="Gundlach H."/>
            <person name="Mayer K.F."/>
            <person name="Schwartz D.C."/>
            <person name="Town C.D."/>
        </authorList>
    </citation>
    <scope>GENOME REANNOTATION</scope>
    <source>
        <strain evidence="11">A17</strain>
        <strain evidence="13 14">cv. Jemalong A17</strain>
    </source>
</reference>
<dbReference type="ExpressionAtlas" id="A0A072VCG6">
    <property type="expression patterns" value="differential"/>
</dbReference>
<reference evidence="12" key="4">
    <citation type="journal article" date="2018" name="Nat. Plants">
        <title>Whole-genome landscape of Medicago truncatula symbiotic genes.</title>
        <authorList>
            <person name="Pecrix Y."/>
            <person name="Gamas P."/>
            <person name="Carrere S."/>
        </authorList>
    </citation>
    <scope>NUCLEOTIDE SEQUENCE</scope>
    <source>
        <tissue evidence="12">Leaves</tissue>
    </source>
</reference>
<dbReference type="STRING" id="3880.A0A072VCG6"/>
<gene>
    <name evidence="13" type="primary">25487678</name>
    <name evidence="11" type="ordered locus">MTR_2g090520</name>
    <name evidence="12" type="ORF">MtrunA17_Chr2g0324581</name>
</gene>
<proteinExistence type="inferred from homology"/>